<protein>
    <recommendedName>
        <fullName evidence="5">Lipoprotein</fullName>
    </recommendedName>
</protein>
<feature type="compositionally biased region" description="Low complexity" evidence="1">
    <location>
        <begin position="41"/>
        <end position="65"/>
    </location>
</feature>
<keyword evidence="2" id="KW-0732">Signal</keyword>
<dbReference type="Proteomes" id="UP001589703">
    <property type="component" value="Unassembled WGS sequence"/>
</dbReference>
<sequence>MTTQMRRLAVAAALLCCCALTSCGTERADGRAGAGDGGGAVTAASPTAPRPSASASGASGASGASCDVSAPGSADETSEDGAELPDATSEDSAELPDTTSEDATDLPDTTSEGHGPTPVDTEEDADLSDRWYSMTGDFTTYLKSSPSKADAALAGRVRSASVCTTQGGARTLARVRVDLDVREDEPLNRTARVFARWRQSQYGDHGHVEVLAPDRMSAELDW</sequence>
<feature type="region of interest" description="Disordered" evidence="1">
    <location>
        <begin position="28"/>
        <end position="126"/>
    </location>
</feature>
<evidence type="ECO:0000313" key="3">
    <source>
        <dbReference type="EMBL" id="MFB9736128.1"/>
    </source>
</evidence>
<feature type="compositionally biased region" description="Acidic residues" evidence="1">
    <location>
        <begin position="76"/>
        <end position="105"/>
    </location>
</feature>
<dbReference type="EMBL" id="JBHMAR010000013">
    <property type="protein sequence ID" value="MFB9736128.1"/>
    <property type="molecule type" value="Genomic_DNA"/>
</dbReference>
<dbReference type="RefSeq" id="WP_385858944.1">
    <property type="nucleotide sequence ID" value="NZ_JBHMAR010000013.1"/>
</dbReference>
<keyword evidence="4" id="KW-1185">Reference proteome</keyword>
<evidence type="ECO:0000256" key="2">
    <source>
        <dbReference type="SAM" id="SignalP"/>
    </source>
</evidence>
<proteinExistence type="predicted"/>
<evidence type="ECO:0000313" key="4">
    <source>
        <dbReference type="Proteomes" id="UP001589703"/>
    </source>
</evidence>
<feature type="chain" id="PRO_5045651523" description="Lipoprotein" evidence="2">
    <location>
        <begin position="29"/>
        <end position="222"/>
    </location>
</feature>
<organism evidence="3 4">
    <name type="scientific">Streptomyces thermocoprophilus</name>
    <dbReference type="NCBI Taxonomy" id="78356"/>
    <lineage>
        <taxon>Bacteria</taxon>
        <taxon>Bacillati</taxon>
        <taxon>Actinomycetota</taxon>
        <taxon>Actinomycetes</taxon>
        <taxon>Kitasatosporales</taxon>
        <taxon>Streptomycetaceae</taxon>
        <taxon>Streptomyces</taxon>
    </lineage>
</organism>
<comment type="caution">
    <text evidence="3">The sequence shown here is derived from an EMBL/GenBank/DDBJ whole genome shotgun (WGS) entry which is preliminary data.</text>
</comment>
<evidence type="ECO:0000256" key="1">
    <source>
        <dbReference type="SAM" id="MobiDB-lite"/>
    </source>
</evidence>
<accession>A0ABV5VE73</accession>
<dbReference type="PROSITE" id="PS51257">
    <property type="entry name" value="PROKAR_LIPOPROTEIN"/>
    <property type="match status" value="1"/>
</dbReference>
<reference evidence="3 4" key="1">
    <citation type="submission" date="2024-09" db="EMBL/GenBank/DDBJ databases">
        <authorList>
            <person name="Sun Q."/>
            <person name="Mori K."/>
        </authorList>
    </citation>
    <scope>NUCLEOTIDE SEQUENCE [LARGE SCALE GENOMIC DNA]</scope>
    <source>
        <strain evidence="3 4">JCM 10918</strain>
    </source>
</reference>
<name>A0ABV5VE73_9ACTN</name>
<gene>
    <name evidence="3" type="ORF">ACFFRO_13485</name>
</gene>
<feature type="signal peptide" evidence="2">
    <location>
        <begin position="1"/>
        <end position="28"/>
    </location>
</feature>
<evidence type="ECO:0008006" key="5">
    <source>
        <dbReference type="Google" id="ProtNLM"/>
    </source>
</evidence>